<evidence type="ECO:0000313" key="2">
    <source>
        <dbReference type="Proteomes" id="UP000294963"/>
    </source>
</evidence>
<gene>
    <name evidence="1" type="ORF">EC844_11413</name>
</gene>
<accession>A0A4R1XPW9</accession>
<comment type="caution">
    <text evidence="1">The sequence shown here is derived from an EMBL/GenBank/DDBJ whole genome shotgun (WGS) entry which is preliminary data.</text>
</comment>
<dbReference type="AlphaFoldDB" id="A0A4R1XPW9"/>
<protein>
    <submittedName>
        <fullName evidence="1">Uncharacterized protein</fullName>
    </submittedName>
</protein>
<name>A0A4R1XPW9_ACICA</name>
<keyword evidence="2" id="KW-1185">Reference proteome</keyword>
<reference evidence="1 2" key="1">
    <citation type="submission" date="2019-03" db="EMBL/GenBank/DDBJ databases">
        <title>Genomic analyses of the natural microbiome of Caenorhabditis elegans.</title>
        <authorList>
            <person name="Samuel B."/>
        </authorList>
    </citation>
    <scope>NUCLEOTIDE SEQUENCE [LARGE SCALE GENOMIC DNA]</scope>
    <source>
        <strain evidence="1 2">JUb89</strain>
    </source>
</reference>
<evidence type="ECO:0000313" key="1">
    <source>
        <dbReference type="EMBL" id="TCM65776.1"/>
    </source>
</evidence>
<proteinExistence type="predicted"/>
<dbReference type="OrthoDB" id="9792021at2"/>
<organism evidence="1 2">
    <name type="scientific">Acinetobacter calcoaceticus</name>
    <dbReference type="NCBI Taxonomy" id="471"/>
    <lineage>
        <taxon>Bacteria</taxon>
        <taxon>Pseudomonadati</taxon>
        <taxon>Pseudomonadota</taxon>
        <taxon>Gammaproteobacteria</taxon>
        <taxon>Moraxellales</taxon>
        <taxon>Moraxellaceae</taxon>
        <taxon>Acinetobacter</taxon>
        <taxon>Acinetobacter calcoaceticus/baumannii complex</taxon>
    </lineage>
</organism>
<sequence length="236" mass="26195">MQYTYSLFLTLIITIFLFACGPSTEDAMTGPASSSEHMAAHSTASTAELRAAAAPTQPRHSFDPRDLPKLSNQIGEFPYVTAPNGYHLVLPVQLRDYDYYYFPIYGEYQKFTGKMAKVNVNADSGQVYSSQGFIHAFDQQMQQIGAQKLNHILVPAAKYHLLDDHSGEHALMGHEEVIYSYGFINAQGNPVIIQYGRNGQRGFTVMEIQSLAYTLKQPETEIADAANATAENILDD</sequence>
<dbReference type="Proteomes" id="UP000294963">
    <property type="component" value="Unassembled WGS sequence"/>
</dbReference>
<dbReference type="EMBL" id="SLVJ01000014">
    <property type="protein sequence ID" value="TCM65776.1"/>
    <property type="molecule type" value="Genomic_DNA"/>
</dbReference>